<evidence type="ECO:0000313" key="2">
    <source>
        <dbReference type="Proteomes" id="UP000193944"/>
    </source>
</evidence>
<protein>
    <submittedName>
        <fullName evidence="1">Uncharacterized protein</fullName>
    </submittedName>
</protein>
<comment type="caution">
    <text evidence="1">The sequence shown here is derived from an EMBL/GenBank/DDBJ whole genome shotgun (WGS) entry which is preliminary data.</text>
</comment>
<reference evidence="1 2" key="2">
    <citation type="submission" date="2016-08" db="EMBL/GenBank/DDBJ databases">
        <title>Pervasive Adenine N6-methylation of Active Genes in Fungi.</title>
        <authorList>
            <consortium name="DOE Joint Genome Institute"/>
            <person name="Mondo S.J."/>
            <person name="Dannebaum R.O."/>
            <person name="Kuo R.C."/>
            <person name="Labutti K."/>
            <person name="Haridas S."/>
            <person name="Kuo A."/>
            <person name="Salamov A."/>
            <person name="Ahrendt S.R."/>
            <person name="Lipzen A."/>
            <person name="Sullivan W."/>
            <person name="Andreopoulos W.B."/>
            <person name="Clum A."/>
            <person name="Lindquist E."/>
            <person name="Daum C."/>
            <person name="Ramamoorthy G.K."/>
            <person name="Gryganskyi A."/>
            <person name="Culley D."/>
            <person name="Magnuson J.K."/>
            <person name="James T.Y."/>
            <person name="O'Malley M.A."/>
            <person name="Stajich J.E."/>
            <person name="Spatafora J.W."/>
            <person name="Visel A."/>
            <person name="Grigoriev I.V."/>
        </authorList>
    </citation>
    <scope>NUCLEOTIDE SEQUENCE [LARGE SCALE GENOMIC DNA]</scope>
    <source>
        <strain evidence="1 2">S4</strain>
    </source>
</reference>
<sequence>MATHYVEVNKYGEELHTNVLAKMKLKSIAFLKKKPIFYKIKQFLSEYGIPYDINDINKRNGDISENNPVVVYNMVNKIINAHYNALYFSYKIYINSNINNN</sequence>
<name>A0A1Y1X514_9FUNG</name>
<dbReference type="EMBL" id="MCFG01000133">
    <property type="protein sequence ID" value="ORX80873.1"/>
    <property type="molecule type" value="Genomic_DNA"/>
</dbReference>
<proteinExistence type="predicted"/>
<organism evidence="1 2">
    <name type="scientific">Anaeromyces robustus</name>
    <dbReference type="NCBI Taxonomy" id="1754192"/>
    <lineage>
        <taxon>Eukaryota</taxon>
        <taxon>Fungi</taxon>
        <taxon>Fungi incertae sedis</taxon>
        <taxon>Chytridiomycota</taxon>
        <taxon>Chytridiomycota incertae sedis</taxon>
        <taxon>Neocallimastigomycetes</taxon>
        <taxon>Neocallimastigales</taxon>
        <taxon>Neocallimastigaceae</taxon>
        <taxon>Anaeromyces</taxon>
    </lineage>
</organism>
<dbReference type="Proteomes" id="UP000193944">
    <property type="component" value="Unassembled WGS sequence"/>
</dbReference>
<gene>
    <name evidence="1" type="ORF">BCR32DRAFT_245325</name>
</gene>
<dbReference type="OrthoDB" id="10497343at2759"/>
<evidence type="ECO:0000313" key="1">
    <source>
        <dbReference type="EMBL" id="ORX80873.1"/>
    </source>
</evidence>
<reference evidence="1 2" key="1">
    <citation type="submission" date="2016-08" db="EMBL/GenBank/DDBJ databases">
        <title>A Parts List for Fungal Cellulosomes Revealed by Comparative Genomics.</title>
        <authorList>
            <consortium name="DOE Joint Genome Institute"/>
            <person name="Haitjema C.H."/>
            <person name="Gilmore S.P."/>
            <person name="Henske J.K."/>
            <person name="Solomon K.V."/>
            <person name="De Groot R."/>
            <person name="Kuo A."/>
            <person name="Mondo S.J."/>
            <person name="Salamov A.A."/>
            <person name="Labutti K."/>
            <person name="Zhao Z."/>
            <person name="Chiniquy J."/>
            <person name="Barry K."/>
            <person name="Brewer H.M."/>
            <person name="Purvine S.O."/>
            <person name="Wright A.T."/>
            <person name="Boxma B."/>
            <person name="Van Alen T."/>
            <person name="Hackstein J.H."/>
            <person name="Baker S.E."/>
            <person name="Grigoriev I.V."/>
            <person name="O'Malley M.A."/>
        </authorList>
    </citation>
    <scope>NUCLEOTIDE SEQUENCE [LARGE SCALE GENOMIC DNA]</scope>
    <source>
        <strain evidence="1 2">S4</strain>
    </source>
</reference>
<dbReference type="AlphaFoldDB" id="A0A1Y1X514"/>
<keyword evidence="2" id="KW-1185">Reference proteome</keyword>
<accession>A0A1Y1X514</accession>